<comment type="similarity">
    <text evidence="7">Belongs to the transferase hexapeptide repeat family. LpxD subfamily.</text>
</comment>
<feature type="active site" description="Proton acceptor" evidence="7">
    <location>
        <position position="249"/>
    </location>
</feature>
<dbReference type="InterPro" id="IPR007691">
    <property type="entry name" value="LpxD"/>
</dbReference>
<dbReference type="AlphaFoldDB" id="A0A839SXY5"/>
<evidence type="ECO:0000256" key="3">
    <source>
        <dbReference type="ARBA" id="ARBA00022679"/>
    </source>
</evidence>
<comment type="subunit">
    <text evidence="7">Homotrimer.</text>
</comment>
<dbReference type="GO" id="GO:0016410">
    <property type="term" value="F:N-acyltransferase activity"/>
    <property type="evidence" value="ECO:0007669"/>
    <property type="project" value="InterPro"/>
</dbReference>
<evidence type="ECO:0000256" key="5">
    <source>
        <dbReference type="ARBA" id="ARBA00023098"/>
    </source>
</evidence>
<dbReference type="InterPro" id="IPR001451">
    <property type="entry name" value="Hexapep"/>
</dbReference>
<name>A0A839SXY5_9PROT</name>
<evidence type="ECO:0000259" key="8">
    <source>
        <dbReference type="Pfam" id="PF04613"/>
    </source>
</evidence>
<evidence type="ECO:0000313" key="10">
    <source>
        <dbReference type="Proteomes" id="UP000581135"/>
    </source>
</evidence>
<evidence type="ECO:0000256" key="6">
    <source>
        <dbReference type="ARBA" id="ARBA00023315"/>
    </source>
</evidence>
<keyword evidence="3 7" id="KW-0808">Transferase</keyword>
<accession>A0A839SXY5</accession>
<evidence type="ECO:0000313" key="9">
    <source>
        <dbReference type="EMBL" id="MBB3065885.1"/>
    </source>
</evidence>
<comment type="function">
    <text evidence="7">Catalyzes the N-acylation of UDP-3-O-acylglucosamine using 3-hydroxyacyl-ACP as the acyl donor. Is involved in the biosynthesis of lipid A, a phosphorylated glycolipid that anchors the lipopolysaccharide to the outer membrane of the cell.</text>
</comment>
<dbReference type="Proteomes" id="UP000581135">
    <property type="component" value="Unassembled WGS sequence"/>
</dbReference>
<gene>
    <name evidence="7" type="primary">lpxD</name>
    <name evidence="9" type="ORF">FHR98_002181</name>
</gene>
<protein>
    <recommendedName>
        <fullName evidence="7">UDP-3-O-acylglucosamine N-acyltransferase</fullName>
        <ecNumber evidence="7">2.3.1.191</ecNumber>
    </recommendedName>
</protein>
<dbReference type="GO" id="GO:0009245">
    <property type="term" value="P:lipid A biosynthetic process"/>
    <property type="evidence" value="ECO:0007669"/>
    <property type="project" value="UniProtKB-UniRule"/>
</dbReference>
<dbReference type="SUPFAM" id="SSF51161">
    <property type="entry name" value="Trimeric LpxA-like enzymes"/>
    <property type="match status" value="1"/>
</dbReference>
<keyword evidence="4 7" id="KW-0677">Repeat</keyword>
<dbReference type="UniPathway" id="UPA00973"/>
<organism evidence="9 10">
    <name type="scientific">Limibacillus halophilus</name>
    <dbReference type="NCBI Taxonomy" id="1579333"/>
    <lineage>
        <taxon>Bacteria</taxon>
        <taxon>Pseudomonadati</taxon>
        <taxon>Pseudomonadota</taxon>
        <taxon>Alphaproteobacteria</taxon>
        <taxon>Rhodospirillales</taxon>
        <taxon>Rhodovibrionaceae</taxon>
        <taxon>Limibacillus</taxon>
    </lineage>
</organism>
<dbReference type="EMBL" id="JACHXA010000005">
    <property type="protein sequence ID" value="MBB3065885.1"/>
    <property type="molecule type" value="Genomic_DNA"/>
</dbReference>
<dbReference type="HAMAP" id="MF_00523">
    <property type="entry name" value="LpxD"/>
    <property type="match status" value="1"/>
</dbReference>
<dbReference type="InterPro" id="IPR020573">
    <property type="entry name" value="UDP_GlcNAc_AcTrfase_non-rep"/>
</dbReference>
<evidence type="ECO:0000256" key="2">
    <source>
        <dbReference type="ARBA" id="ARBA00022556"/>
    </source>
</evidence>
<proteinExistence type="inferred from homology"/>
<dbReference type="GO" id="GO:0016020">
    <property type="term" value="C:membrane"/>
    <property type="evidence" value="ECO:0007669"/>
    <property type="project" value="GOC"/>
</dbReference>
<dbReference type="Pfam" id="PF04613">
    <property type="entry name" value="LpxD"/>
    <property type="match status" value="1"/>
</dbReference>
<dbReference type="EC" id="2.3.1.191" evidence="7"/>
<dbReference type="PANTHER" id="PTHR43378:SF2">
    <property type="entry name" value="UDP-3-O-ACYLGLUCOSAMINE N-ACYLTRANSFERASE 1, MITOCHONDRIAL-RELATED"/>
    <property type="match status" value="1"/>
</dbReference>
<dbReference type="Pfam" id="PF00132">
    <property type="entry name" value="Hexapep"/>
    <property type="match status" value="2"/>
</dbReference>
<dbReference type="InterPro" id="IPR011004">
    <property type="entry name" value="Trimer_LpxA-like_sf"/>
</dbReference>
<comment type="pathway">
    <text evidence="7">Bacterial outer membrane biogenesis; LPS lipid A biosynthesis.</text>
</comment>
<reference evidence="9 10" key="1">
    <citation type="submission" date="2020-08" db="EMBL/GenBank/DDBJ databases">
        <title>Genomic Encyclopedia of Type Strains, Phase III (KMG-III): the genomes of soil and plant-associated and newly described type strains.</title>
        <authorList>
            <person name="Whitman W."/>
        </authorList>
    </citation>
    <scope>NUCLEOTIDE SEQUENCE [LARGE SCALE GENOMIC DNA]</scope>
    <source>
        <strain evidence="9 10">CECT 8803</strain>
    </source>
</reference>
<dbReference type="GO" id="GO:0103118">
    <property type="term" value="F:UDP-3-O-[(3R)-3-hydroxyacyl]-glucosamine N-acyltransferase activity"/>
    <property type="evidence" value="ECO:0007669"/>
    <property type="project" value="UniProtKB-EC"/>
</dbReference>
<dbReference type="RefSeq" id="WP_183416699.1">
    <property type="nucleotide sequence ID" value="NZ_JACHXA010000005.1"/>
</dbReference>
<dbReference type="CDD" id="cd03352">
    <property type="entry name" value="LbH_LpxD"/>
    <property type="match status" value="1"/>
</dbReference>
<keyword evidence="6 7" id="KW-0012">Acyltransferase</keyword>
<evidence type="ECO:0000256" key="4">
    <source>
        <dbReference type="ARBA" id="ARBA00022737"/>
    </source>
</evidence>
<keyword evidence="5 7" id="KW-0443">Lipid metabolism</keyword>
<dbReference type="PANTHER" id="PTHR43378">
    <property type="entry name" value="UDP-3-O-ACYLGLUCOSAMINE N-ACYLTRANSFERASE"/>
    <property type="match status" value="1"/>
</dbReference>
<evidence type="ECO:0000256" key="1">
    <source>
        <dbReference type="ARBA" id="ARBA00022516"/>
    </source>
</evidence>
<keyword evidence="10" id="KW-1185">Reference proteome</keyword>
<keyword evidence="1 7" id="KW-0444">Lipid biosynthesis</keyword>
<sequence length="338" mass="35283">MPDPRFFDRRGPFALAELAEITQGELVGDEALLIHDVAPIARAAKGELTFLDNKRYSAMLATSAASACVLTPQQGERAPAGMAKILTARPYHAYAKIAAHFYPEPPVVPGRHHTAVIHEGAIVGEGCSIGPYVVVEEGVEIGEGCEIGPYCYFGRSVVIGSACRIGASVSISHSIVGERVTIHPGARIGQRGFGFATGADGFLDIPQLGRVLIQDDCEIGANVTIDRGAGPDTVVGANTKIDNLVQLGHNVDIGRNCILVAQSGVAGSTKLGNFVSLGAQAGVAGHLEMGDGATLAAKSGLMADVPAGQTVGGLPAMPLREYFKLVALWKRQLRGKDK</sequence>
<dbReference type="Gene3D" id="3.40.1390.10">
    <property type="entry name" value="MurE/MurF, N-terminal domain"/>
    <property type="match status" value="1"/>
</dbReference>
<comment type="catalytic activity">
    <reaction evidence="7">
        <text>a UDP-3-O-[(3R)-3-hydroxyacyl]-alpha-D-glucosamine + a (3R)-hydroxyacyl-[ACP] = a UDP-2-N,3-O-bis[(3R)-3-hydroxyacyl]-alpha-D-glucosamine + holo-[ACP] + H(+)</text>
        <dbReference type="Rhea" id="RHEA:53836"/>
        <dbReference type="Rhea" id="RHEA-COMP:9685"/>
        <dbReference type="Rhea" id="RHEA-COMP:9945"/>
        <dbReference type="ChEBI" id="CHEBI:15378"/>
        <dbReference type="ChEBI" id="CHEBI:64479"/>
        <dbReference type="ChEBI" id="CHEBI:78827"/>
        <dbReference type="ChEBI" id="CHEBI:137740"/>
        <dbReference type="ChEBI" id="CHEBI:137748"/>
        <dbReference type="EC" id="2.3.1.191"/>
    </reaction>
</comment>
<dbReference type="NCBIfam" id="NF002060">
    <property type="entry name" value="PRK00892.1"/>
    <property type="match status" value="1"/>
</dbReference>
<keyword evidence="2 7" id="KW-0441">Lipid A biosynthesis</keyword>
<dbReference type="NCBIfam" id="TIGR01853">
    <property type="entry name" value="lipid_A_lpxD"/>
    <property type="match status" value="1"/>
</dbReference>
<dbReference type="Gene3D" id="2.160.10.10">
    <property type="entry name" value="Hexapeptide repeat proteins"/>
    <property type="match status" value="1"/>
</dbReference>
<feature type="domain" description="UDP-3-O-[3-hydroxymyristoyl] glucosamine N-acyltransferase non-repeat region" evidence="8">
    <location>
        <begin position="32"/>
        <end position="99"/>
    </location>
</feature>
<evidence type="ECO:0000256" key="7">
    <source>
        <dbReference type="HAMAP-Rule" id="MF_00523"/>
    </source>
</evidence>
<comment type="caution">
    <text evidence="9">The sequence shown here is derived from an EMBL/GenBank/DDBJ whole genome shotgun (WGS) entry which is preliminary data.</text>
</comment>